<comment type="caution">
    <text evidence="2">The sequence shown here is derived from an EMBL/GenBank/DDBJ whole genome shotgun (WGS) entry which is preliminary data.</text>
</comment>
<keyword evidence="3" id="KW-1185">Reference proteome</keyword>
<keyword evidence="1 2" id="KW-0378">Hydrolase</keyword>
<dbReference type="InterPro" id="IPR050261">
    <property type="entry name" value="FrsA_esterase"/>
</dbReference>
<dbReference type="PANTHER" id="PTHR22946:SF12">
    <property type="entry name" value="CONIDIAL PIGMENT BIOSYNTHESIS PROTEIN AYG1 (AFU_ORTHOLOGUE AFUA_2G17550)"/>
    <property type="match status" value="1"/>
</dbReference>
<dbReference type="Proteomes" id="UP000567293">
    <property type="component" value="Unassembled WGS sequence"/>
</dbReference>
<dbReference type="SUPFAM" id="SSF53474">
    <property type="entry name" value="alpha/beta-Hydrolases"/>
    <property type="match status" value="1"/>
</dbReference>
<sequence length="312" mass="34564">PFEHQAAELEAKGQMGDANKAYMKAAMYYGIAKFPVIDHPAKQAAYKKDVENYLKGARSQDPPMERVTISYEGKEIIGYLRKPKGATRPPVVITTGGVDVYKEERGTNDILGIGAASFSMDMPGGGECPQWNTPDAEKLYIATIEYLLSRADLDGKRMGFMGRSYAGYWASKMAYVESKRLKACINGGGPVHVTWQKPWLTGLLNETGYFWSILDSMIYSNHVKDYDELVKTAPAMSLQEQGWLEKPNAPMLAVNGAKDPWISPAEIPLLLETGDPKMARIIADGAHVGRGSKQTQRVNRASMEWMRAMLMA</sequence>
<gene>
    <name evidence="2" type="ORF">HRJ53_24675</name>
</gene>
<dbReference type="InterPro" id="IPR029058">
    <property type="entry name" value="AB_hydrolase_fold"/>
</dbReference>
<feature type="non-terminal residue" evidence="2">
    <location>
        <position position="1"/>
    </location>
</feature>
<dbReference type="Gene3D" id="3.40.50.1820">
    <property type="entry name" value="alpha/beta hydrolase"/>
    <property type="match status" value="1"/>
</dbReference>
<name>A0A7V8NVH6_9BACT</name>
<dbReference type="GO" id="GO:0016787">
    <property type="term" value="F:hydrolase activity"/>
    <property type="evidence" value="ECO:0007669"/>
    <property type="project" value="UniProtKB-KW"/>
</dbReference>
<dbReference type="PANTHER" id="PTHR22946">
    <property type="entry name" value="DIENELACTONE HYDROLASE DOMAIN-CONTAINING PROTEIN-RELATED"/>
    <property type="match status" value="1"/>
</dbReference>
<dbReference type="Pfam" id="PF06500">
    <property type="entry name" value="FrsA-like"/>
    <property type="match status" value="1"/>
</dbReference>
<protein>
    <submittedName>
        <fullName evidence="2">Alpha/beta hydrolase</fullName>
    </submittedName>
</protein>
<evidence type="ECO:0000313" key="2">
    <source>
        <dbReference type="EMBL" id="MBA0088193.1"/>
    </source>
</evidence>
<organism evidence="2 3">
    <name type="scientific">Candidatus Acidiferrum panamense</name>
    <dbReference type="NCBI Taxonomy" id="2741543"/>
    <lineage>
        <taxon>Bacteria</taxon>
        <taxon>Pseudomonadati</taxon>
        <taxon>Acidobacteriota</taxon>
        <taxon>Terriglobia</taxon>
        <taxon>Candidatus Acidiferrales</taxon>
        <taxon>Candidatus Acidiferrum</taxon>
    </lineage>
</organism>
<evidence type="ECO:0000256" key="1">
    <source>
        <dbReference type="ARBA" id="ARBA00022801"/>
    </source>
</evidence>
<dbReference type="InterPro" id="IPR010520">
    <property type="entry name" value="FrsA-like"/>
</dbReference>
<accession>A0A7V8NVH6</accession>
<reference evidence="2" key="1">
    <citation type="submission" date="2020-06" db="EMBL/GenBank/DDBJ databases">
        <title>Legume-microbial interactions unlock mineral nutrients during tropical forest succession.</title>
        <authorList>
            <person name="Epihov D.Z."/>
        </authorList>
    </citation>
    <scope>NUCLEOTIDE SEQUENCE [LARGE SCALE GENOMIC DNA]</scope>
    <source>
        <strain evidence="2">Pan2503</strain>
    </source>
</reference>
<dbReference type="EMBL" id="JACDQQ010002387">
    <property type="protein sequence ID" value="MBA0088193.1"/>
    <property type="molecule type" value="Genomic_DNA"/>
</dbReference>
<dbReference type="AlphaFoldDB" id="A0A7V8NVH6"/>
<proteinExistence type="predicted"/>
<evidence type="ECO:0000313" key="3">
    <source>
        <dbReference type="Proteomes" id="UP000567293"/>
    </source>
</evidence>